<name>A0A8W8NZ89_MAGGI</name>
<organism evidence="2 3">
    <name type="scientific">Magallana gigas</name>
    <name type="common">Pacific oyster</name>
    <name type="synonym">Crassostrea gigas</name>
    <dbReference type="NCBI Taxonomy" id="29159"/>
    <lineage>
        <taxon>Eukaryota</taxon>
        <taxon>Metazoa</taxon>
        <taxon>Spiralia</taxon>
        <taxon>Lophotrochozoa</taxon>
        <taxon>Mollusca</taxon>
        <taxon>Bivalvia</taxon>
        <taxon>Autobranchia</taxon>
        <taxon>Pteriomorphia</taxon>
        <taxon>Ostreida</taxon>
        <taxon>Ostreoidea</taxon>
        <taxon>Ostreidae</taxon>
        <taxon>Magallana</taxon>
    </lineage>
</organism>
<feature type="compositionally biased region" description="Polar residues" evidence="1">
    <location>
        <begin position="62"/>
        <end position="74"/>
    </location>
</feature>
<dbReference type="Proteomes" id="UP000005408">
    <property type="component" value="Unassembled WGS sequence"/>
</dbReference>
<accession>A0A8W8NZ89</accession>
<evidence type="ECO:0000313" key="2">
    <source>
        <dbReference type="EnsemblMetazoa" id="G8412.3:cds"/>
    </source>
</evidence>
<keyword evidence="3" id="KW-1185">Reference proteome</keyword>
<sequence>MQCISVEIHLYSPVNNLNCRSQIQTTKKPNCQLAELTKPDGLPSSSKLHDSAYYASSEPKEQNSTPSSFAKNPQTLEGFRQEASKAELGARLAAKPEVSDTQAVTNYTMLTAIQDLTRNVQALQTSAYPAKTPLPSITPNLWVTIVMLHFGLFMDMDK</sequence>
<reference evidence="2" key="1">
    <citation type="submission" date="2022-08" db="UniProtKB">
        <authorList>
            <consortium name="EnsemblMetazoa"/>
        </authorList>
    </citation>
    <scope>IDENTIFICATION</scope>
    <source>
        <strain evidence="2">05x7-T-G4-1.051#20</strain>
    </source>
</reference>
<dbReference type="EnsemblMetazoa" id="G8412.3">
    <property type="protein sequence ID" value="G8412.3:cds"/>
    <property type="gene ID" value="G8412"/>
</dbReference>
<feature type="region of interest" description="Disordered" evidence="1">
    <location>
        <begin position="36"/>
        <end position="74"/>
    </location>
</feature>
<proteinExistence type="predicted"/>
<evidence type="ECO:0000256" key="1">
    <source>
        <dbReference type="SAM" id="MobiDB-lite"/>
    </source>
</evidence>
<dbReference type="AlphaFoldDB" id="A0A8W8NZ89"/>
<evidence type="ECO:0000313" key="3">
    <source>
        <dbReference type="Proteomes" id="UP000005408"/>
    </source>
</evidence>
<protein>
    <submittedName>
        <fullName evidence="2">Uncharacterized protein</fullName>
    </submittedName>
</protein>